<feature type="domain" description="HTH araC/xylS-type" evidence="4">
    <location>
        <begin position="36"/>
        <end position="134"/>
    </location>
</feature>
<keyword evidence="1" id="KW-0805">Transcription regulation</keyword>
<dbReference type="InterPro" id="IPR020449">
    <property type="entry name" value="Tscrpt_reg_AraC-type_HTH"/>
</dbReference>
<reference evidence="6" key="1">
    <citation type="journal article" date="2019" name="Int. J. Syst. Evol. Microbiol.">
        <title>The Global Catalogue of Microorganisms (GCM) 10K type strain sequencing project: providing services to taxonomists for standard genome sequencing and annotation.</title>
        <authorList>
            <consortium name="The Broad Institute Genomics Platform"/>
            <consortium name="The Broad Institute Genome Sequencing Center for Infectious Disease"/>
            <person name="Wu L."/>
            <person name="Ma J."/>
        </authorList>
    </citation>
    <scope>NUCLEOTIDE SEQUENCE [LARGE SCALE GENOMIC DNA]</scope>
    <source>
        <strain evidence="6">KCTC 52490</strain>
    </source>
</reference>
<dbReference type="EMBL" id="JBHUOM010000042">
    <property type="protein sequence ID" value="MFD2937654.1"/>
    <property type="molecule type" value="Genomic_DNA"/>
</dbReference>
<organism evidence="5 6">
    <name type="scientific">Spirosoma flavum</name>
    <dbReference type="NCBI Taxonomy" id="2048557"/>
    <lineage>
        <taxon>Bacteria</taxon>
        <taxon>Pseudomonadati</taxon>
        <taxon>Bacteroidota</taxon>
        <taxon>Cytophagia</taxon>
        <taxon>Cytophagales</taxon>
        <taxon>Cytophagaceae</taxon>
        <taxon>Spirosoma</taxon>
    </lineage>
</organism>
<dbReference type="Gene3D" id="1.10.10.60">
    <property type="entry name" value="Homeodomain-like"/>
    <property type="match status" value="1"/>
</dbReference>
<evidence type="ECO:0000256" key="2">
    <source>
        <dbReference type="ARBA" id="ARBA00023125"/>
    </source>
</evidence>
<proteinExistence type="predicted"/>
<evidence type="ECO:0000259" key="4">
    <source>
        <dbReference type="PROSITE" id="PS01124"/>
    </source>
</evidence>
<protein>
    <submittedName>
        <fullName evidence="5">Helix-turn-helix transcriptional regulator</fullName>
    </submittedName>
</protein>
<evidence type="ECO:0000313" key="5">
    <source>
        <dbReference type="EMBL" id="MFD2937654.1"/>
    </source>
</evidence>
<name>A0ABW6AUF1_9BACT</name>
<dbReference type="Proteomes" id="UP001597512">
    <property type="component" value="Unassembled WGS sequence"/>
</dbReference>
<dbReference type="InterPro" id="IPR009057">
    <property type="entry name" value="Homeodomain-like_sf"/>
</dbReference>
<dbReference type="PRINTS" id="PR00032">
    <property type="entry name" value="HTHARAC"/>
</dbReference>
<keyword evidence="6" id="KW-1185">Reference proteome</keyword>
<keyword evidence="2" id="KW-0238">DNA-binding</keyword>
<dbReference type="PANTHER" id="PTHR47894">
    <property type="entry name" value="HTH-TYPE TRANSCRIPTIONAL REGULATOR GADX"/>
    <property type="match status" value="1"/>
</dbReference>
<gene>
    <name evidence="5" type="ORF">ACFS25_28040</name>
</gene>
<dbReference type="Pfam" id="PF12833">
    <property type="entry name" value="HTH_18"/>
    <property type="match status" value="1"/>
</dbReference>
<sequence length="135" mass="15075">MLALPIPTADPQLLALLEPHAAALLARLNELPALADRVRHELLRLLVQSEPSLEAVAEALSLSPRILQGQLRQDGHTYQQLLDEVRRELAERHLGDHIPSIKDIALLLGFAEPSVFIRAFRRWTGQTPGTFRRAS</sequence>
<dbReference type="SUPFAM" id="SSF46689">
    <property type="entry name" value="Homeodomain-like"/>
    <property type="match status" value="1"/>
</dbReference>
<evidence type="ECO:0000313" key="6">
    <source>
        <dbReference type="Proteomes" id="UP001597512"/>
    </source>
</evidence>
<dbReference type="RefSeq" id="WP_381508021.1">
    <property type="nucleotide sequence ID" value="NZ_JBHUOM010000042.1"/>
</dbReference>
<keyword evidence="3" id="KW-0804">Transcription</keyword>
<evidence type="ECO:0000256" key="3">
    <source>
        <dbReference type="ARBA" id="ARBA00023163"/>
    </source>
</evidence>
<dbReference type="SMART" id="SM00342">
    <property type="entry name" value="HTH_ARAC"/>
    <property type="match status" value="1"/>
</dbReference>
<dbReference type="PROSITE" id="PS01124">
    <property type="entry name" value="HTH_ARAC_FAMILY_2"/>
    <property type="match status" value="1"/>
</dbReference>
<comment type="caution">
    <text evidence="5">The sequence shown here is derived from an EMBL/GenBank/DDBJ whole genome shotgun (WGS) entry which is preliminary data.</text>
</comment>
<dbReference type="PANTHER" id="PTHR47894:SF1">
    <property type="entry name" value="HTH-TYPE TRANSCRIPTIONAL REGULATOR VQSM"/>
    <property type="match status" value="1"/>
</dbReference>
<accession>A0ABW6AUF1</accession>
<dbReference type="InterPro" id="IPR018060">
    <property type="entry name" value="HTH_AraC"/>
</dbReference>
<evidence type="ECO:0000256" key="1">
    <source>
        <dbReference type="ARBA" id="ARBA00023015"/>
    </source>
</evidence>